<dbReference type="PROSITE" id="PS50851">
    <property type="entry name" value="CHEW"/>
    <property type="match status" value="1"/>
</dbReference>
<dbReference type="SUPFAM" id="SSF50341">
    <property type="entry name" value="CheW-like"/>
    <property type="match status" value="1"/>
</dbReference>
<dbReference type="InterPro" id="IPR002545">
    <property type="entry name" value="CheW-lke_dom"/>
</dbReference>
<name>A0ABW9RNK1_9BACT</name>
<dbReference type="InterPro" id="IPR036061">
    <property type="entry name" value="CheW-like_dom_sf"/>
</dbReference>
<dbReference type="InterPro" id="IPR039315">
    <property type="entry name" value="CheW"/>
</dbReference>
<proteinExistence type="predicted"/>
<dbReference type="RefSeq" id="WP_155172063.1">
    <property type="nucleotide sequence ID" value="NZ_BAAAFL010000024.1"/>
</dbReference>
<feature type="domain" description="CheW-like" evidence="1">
    <location>
        <begin position="11"/>
        <end position="155"/>
    </location>
</feature>
<dbReference type="Pfam" id="PF01584">
    <property type="entry name" value="CheW"/>
    <property type="match status" value="1"/>
</dbReference>
<organism evidence="2 3">
    <name type="scientific">Fulvivirga kasyanovii</name>
    <dbReference type="NCBI Taxonomy" id="396812"/>
    <lineage>
        <taxon>Bacteria</taxon>
        <taxon>Pseudomonadati</taxon>
        <taxon>Bacteroidota</taxon>
        <taxon>Cytophagia</taxon>
        <taxon>Cytophagales</taxon>
        <taxon>Fulvivirgaceae</taxon>
        <taxon>Fulvivirga</taxon>
    </lineage>
</organism>
<accession>A0ABW9RNK1</accession>
<reference evidence="2 3" key="1">
    <citation type="submission" date="2019-02" db="EMBL/GenBank/DDBJ databases">
        <authorList>
            <person name="Goldberg S.R."/>
            <person name="Haltli B.A."/>
            <person name="Correa H."/>
            <person name="Russell K.G."/>
        </authorList>
    </citation>
    <scope>NUCLEOTIDE SEQUENCE [LARGE SCALE GENOMIC DNA]</scope>
    <source>
        <strain evidence="2 3">JCM 16186</strain>
    </source>
</reference>
<dbReference type="Gene3D" id="2.40.50.180">
    <property type="entry name" value="CheA-289, Domain 4"/>
    <property type="match status" value="1"/>
</dbReference>
<evidence type="ECO:0000259" key="1">
    <source>
        <dbReference type="PROSITE" id="PS50851"/>
    </source>
</evidence>
<keyword evidence="3" id="KW-1185">Reference proteome</keyword>
<dbReference type="EMBL" id="SMLW01000535">
    <property type="protein sequence ID" value="MTI25712.1"/>
    <property type="molecule type" value="Genomic_DNA"/>
</dbReference>
<dbReference type="Proteomes" id="UP000798808">
    <property type="component" value="Unassembled WGS sequence"/>
</dbReference>
<protein>
    <submittedName>
        <fullName evidence="2">Purine-binding chemotaxis protein CheW</fullName>
    </submittedName>
</protein>
<dbReference type="SMART" id="SM00260">
    <property type="entry name" value="CheW"/>
    <property type="match status" value="1"/>
</dbReference>
<dbReference type="PANTHER" id="PTHR22617">
    <property type="entry name" value="CHEMOTAXIS SENSOR HISTIDINE KINASE-RELATED"/>
    <property type="match status" value="1"/>
</dbReference>
<dbReference type="PANTHER" id="PTHR22617:SF41">
    <property type="entry name" value="CHEMOTAXIS SIGNAL TRANSDUCTION SYSTEM ADAPTOR PROTEIN CHEW"/>
    <property type="match status" value="1"/>
</dbReference>
<evidence type="ECO:0000313" key="2">
    <source>
        <dbReference type="EMBL" id="MTI25712.1"/>
    </source>
</evidence>
<dbReference type="Gene3D" id="2.30.30.40">
    <property type="entry name" value="SH3 Domains"/>
    <property type="match status" value="1"/>
</dbReference>
<comment type="caution">
    <text evidence="2">The sequence shown here is derived from an EMBL/GenBank/DDBJ whole genome shotgun (WGS) entry which is preliminary data.</text>
</comment>
<gene>
    <name evidence="2" type="ORF">E1163_12220</name>
</gene>
<evidence type="ECO:0000313" key="3">
    <source>
        <dbReference type="Proteomes" id="UP000798808"/>
    </source>
</evidence>
<sequence length="172" mass="19258">MNPETDTTTALKSFLSFKLADKTFALEVEKVIEIIEVPKITSIPKAPAHMKGVINLRGQVLPLIDTCVKFGLPEIEPDLNTCIIVIDLLLKEKTIRFGAMVSQVLEVLEKEEGQIHASPSIEANYNLEFVKGIIKENEDFIVVLDIDKTFSVEEVKLMKDTNEKKTKASKTK</sequence>